<gene>
    <name evidence="2" type="ORF">CA54_59660</name>
</gene>
<comment type="caution">
    <text evidence="2">The sequence shown here is derived from an EMBL/GenBank/DDBJ whole genome shotgun (WGS) entry which is preliminary data.</text>
</comment>
<dbReference type="AlphaFoldDB" id="A0A5C6B045"/>
<dbReference type="RefSeq" id="WP_146374362.1">
    <property type="nucleotide sequence ID" value="NZ_SJPP01000004.1"/>
</dbReference>
<evidence type="ECO:0000256" key="1">
    <source>
        <dbReference type="SAM" id="SignalP"/>
    </source>
</evidence>
<feature type="signal peptide" evidence="1">
    <location>
        <begin position="1"/>
        <end position="28"/>
    </location>
</feature>
<protein>
    <recommendedName>
        <fullName evidence="4">Secreted protein</fullName>
    </recommendedName>
</protein>
<keyword evidence="1" id="KW-0732">Signal</keyword>
<evidence type="ECO:0000313" key="3">
    <source>
        <dbReference type="Proteomes" id="UP000320735"/>
    </source>
</evidence>
<feature type="chain" id="PRO_5023129493" description="Secreted protein" evidence="1">
    <location>
        <begin position="29"/>
        <end position="376"/>
    </location>
</feature>
<sequence length="376" mass="43020" precursor="true">MKRSKQFSLGIRCLLLASAVVMIATASAYSQDEPSGRRYPYFRSGWGWRHYYGPADAISNRIRAQADLVRSIGENAVLQADARNRRADAYRKEIANSVEYARAYWDKKEIYRAAKMRTYTAPLDAAEKRNDKTWRRLKDFPELNDNEINNGVALNFLLHRLSGPILAAQYGLTNADPGLSSQLKLSPETLSKLRVREDLSGGKQRVFRVNSKESLNVEKWPLALQDDRFQTQRKDFENARAALALTSPNDKKAINDQMKALLKAHDRLFTKFIEYYTQERRTESGGQNFFRFLASQRFLESLAGEMTRLQELGSTVVLEDSAQFQGDNLLALVTHMSRHGLEFAPALNGDESAYRETFFVMRDLYRTVEDDDSLTK</sequence>
<proteinExistence type="predicted"/>
<reference evidence="2 3" key="1">
    <citation type="submission" date="2019-02" db="EMBL/GenBank/DDBJ databases">
        <title>Deep-cultivation of Planctomycetes and their phenomic and genomic characterization uncovers novel biology.</title>
        <authorList>
            <person name="Wiegand S."/>
            <person name="Jogler M."/>
            <person name="Boedeker C."/>
            <person name="Pinto D."/>
            <person name="Vollmers J."/>
            <person name="Rivas-Marin E."/>
            <person name="Kohn T."/>
            <person name="Peeters S.H."/>
            <person name="Heuer A."/>
            <person name="Rast P."/>
            <person name="Oberbeckmann S."/>
            <person name="Bunk B."/>
            <person name="Jeske O."/>
            <person name="Meyerdierks A."/>
            <person name="Storesund J.E."/>
            <person name="Kallscheuer N."/>
            <person name="Luecker S."/>
            <person name="Lage O.M."/>
            <person name="Pohl T."/>
            <person name="Merkel B.J."/>
            <person name="Hornburger P."/>
            <person name="Mueller R.-W."/>
            <person name="Bruemmer F."/>
            <person name="Labrenz M."/>
            <person name="Spormann A.M."/>
            <person name="Op Den Camp H."/>
            <person name="Overmann J."/>
            <person name="Amann R."/>
            <person name="Jetten M.S.M."/>
            <person name="Mascher T."/>
            <person name="Medema M.H."/>
            <person name="Devos D.P."/>
            <person name="Kaster A.-K."/>
            <person name="Ovreas L."/>
            <person name="Rohde M."/>
            <person name="Galperin M.Y."/>
            <person name="Jogler C."/>
        </authorList>
    </citation>
    <scope>NUCLEOTIDE SEQUENCE [LARGE SCALE GENOMIC DNA]</scope>
    <source>
        <strain evidence="2 3">CA54</strain>
    </source>
</reference>
<evidence type="ECO:0000313" key="2">
    <source>
        <dbReference type="EMBL" id="TWU05278.1"/>
    </source>
</evidence>
<keyword evidence="3" id="KW-1185">Reference proteome</keyword>
<evidence type="ECO:0008006" key="4">
    <source>
        <dbReference type="Google" id="ProtNLM"/>
    </source>
</evidence>
<dbReference type="Proteomes" id="UP000320735">
    <property type="component" value="Unassembled WGS sequence"/>
</dbReference>
<name>A0A5C6B045_9PLAN</name>
<accession>A0A5C6B045</accession>
<dbReference type="OrthoDB" id="277935at2"/>
<organism evidence="2 3">
    <name type="scientific">Symmachiella macrocystis</name>
    <dbReference type="NCBI Taxonomy" id="2527985"/>
    <lineage>
        <taxon>Bacteria</taxon>
        <taxon>Pseudomonadati</taxon>
        <taxon>Planctomycetota</taxon>
        <taxon>Planctomycetia</taxon>
        <taxon>Planctomycetales</taxon>
        <taxon>Planctomycetaceae</taxon>
        <taxon>Symmachiella</taxon>
    </lineage>
</organism>
<dbReference type="EMBL" id="SJPP01000004">
    <property type="protein sequence ID" value="TWU05278.1"/>
    <property type="molecule type" value="Genomic_DNA"/>
</dbReference>